<keyword evidence="2" id="KW-0812">Transmembrane</keyword>
<comment type="caution">
    <text evidence="4">The sequence shown here is derived from an EMBL/GenBank/DDBJ whole genome shotgun (WGS) entry which is preliminary data.</text>
</comment>
<reference evidence="4 5" key="1">
    <citation type="submission" date="2019-09" db="EMBL/GenBank/DDBJ databases">
        <title>Whole-genome sequence of the purple sulfur bacterium Thiohalocapsa marina DSM 19078.</title>
        <authorList>
            <person name="Kyndt J.A."/>
            <person name="Meyer T.E."/>
        </authorList>
    </citation>
    <scope>NUCLEOTIDE SEQUENCE [LARGE SCALE GENOMIC DNA]</scope>
    <source>
        <strain evidence="4 5">DSM 19078</strain>
    </source>
</reference>
<gene>
    <name evidence="4" type="ORF">F2Q65_11020</name>
</gene>
<feature type="transmembrane region" description="Helical" evidence="2">
    <location>
        <begin position="98"/>
        <end position="124"/>
    </location>
</feature>
<evidence type="ECO:0000256" key="1">
    <source>
        <dbReference type="SAM" id="MobiDB-lite"/>
    </source>
</evidence>
<dbReference type="InterPro" id="IPR023155">
    <property type="entry name" value="Cyt_c-552/4"/>
</dbReference>
<dbReference type="SUPFAM" id="SSF48452">
    <property type="entry name" value="TPR-like"/>
    <property type="match status" value="1"/>
</dbReference>
<evidence type="ECO:0000313" key="4">
    <source>
        <dbReference type="EMBL" id="KAA6184835.1"/>
    </source>
</evidence>
<dbReference type="InterPro" id="IPR011990">
    <property type="entry name" value="TPR-like_helical_dom_sf"/>
</dbReference>
<protein>
    <submittedName>
        <fullName evidence="4">Aspartate phosphatase</fullName>
    </submittedName>
</protein>
<feature type="region of interest" description="Disordered" evidence="1">
    <location>
        <begin position="707"/>
        <end position="737"/>
    </location>
</feature>
<evidence type="ECO:0000313" key="5">
    <source>
        <dbReference type="Proteomes" id="UP000322981"/>
    </source>
</evidence>
<dbReference type="Gene3D" id="1.10.1130.10">
    <property type="entry name" value="Flavocytochrome C3, Chain A"/>
    <property type="match status" value="1"/>
</dbReference>
<dbReference type="Pfam" id="PF13435">
    <property type="entry name" value="Cytochrome_C554"/>
    <property type="match status" value="1"/>
</dbReference>
<dbReference type="Proteomes" id="UP000322981">
    <property type="component" value="Unassembled WGS sequence"/>
</dbReference>
<dbReference type="AlphaFoldDB" id="A0A5M8FQM7"/>
<keyword evidence="2" id="KW-1133">Transmembrane helix</keyword>
<feature type="transmembrane region" description="Helical" evidence="2">
    <location>
        <begin position="65"/>
        <end position="86"/>
    </location>
</feature>
<feature type="domain" description="Cytochrome c-552/4" evidence="3">
    <location>
        <begin position="229"/>
        <end position="317"/>
    </location>
</feature>
<feature type="transmembrane region" description="Helical" evidence="2">
    <location>
        <begin position="167"/>
        <end position="188"/>
    </location>
</feature>
<dbReference type="RefSeq" id="WP_150093301.1">
    <property type="nucleotide sequence ID" value="NZ_VWXX01000015.1"/>
</dbReference>
<sequence>MSTQQPYHPSPSAAPGALTPSLRRLLQVILLVGGLLAVNSVYLAGVTLAERLTGRVLQNAFYLDMFLAHLGLGLLLMLPVLVFGMLHFRRAWLRPNRYAIRAGLGLYLALLALFGSGILLTRFGFFEINDPHVRRVAYWVHVLAPLAAVWLFVLHRLAGPRLRWWQGAAWAGMASLVCILALALHLWGGQRDGEPLVRAFEPALALTPAPGGRPGAAAIPAEHLLQDHVCAECHADIAERHAGSMHRLSSFNNPAYRFSIEDTRAELLARDGNVHATRLCAVCHDQVPLFSGRFDDPDYDPDADPAAMAGITCLGCHAISAVNSPRGNGDYTLTDPPRYPFAFSDNAFLKAVNRQLIKAKPAFHKQTLLRPLHQTPEFCAACHKVHLPPALNHYRWLRGQNHYDSFLLSGVSGHRVDSFYFPPQAETGCNGCHMPARASADPAARAATADGRSAVHDHLFAAANTAVAVLVGRPEAENAERVAFMGRAARVDIFGLKEGGHIEGRLHAPLRPQLPALAPGSRWLLEVVVRTTGMGHALTQGTADSNELWLELTVRAGGEVIARSGALGPEGEVDEWAWFGNAYLLDAEGNRIERRNAQDIVAALYDHQIPPGAAAVVHYALDLPEGLTGPVEIEAALRYRKFDSRFYRHVWQHAPDQAPDQARHSALQQGGAKQNAGAFPGNDLPVTTLAQDRVVLPLAEATVPSHLPAGLPAPRAISRTEPPEDPAPDQQFTDLPDWERWNDYGIGLLREGKRGQSRQAEAAFREVEALGRWDGALNLARVLHREGRLDEAAAALERAAEQGAPPWVVAWYTGLIARDLGDLDGAIAALEALAETRFNQARARGFDFGRDYRMLTELGRTLYERARQERGDARRAARAAWLQRARERLEQALRLDPENAAAHHTLSLVLGEVADTDGADRHRGLHEYYRGDDNAVERTVTLHRSRNPAADNAAEAVAIYALRPPADFQATQAVAEH</sequence>
<dbReference type="OrthoDB" id="9814800at2"/>
<feature type="transmembrane region" description="Helical" evidence="2">
    <location>
        <begin position="136"/>
        <end position="155"/>
    </location>
</feature>
<feature type="transmembrane region" description="Helical" evidence="2">
    <location>
        <begin position="25"/>
        <end position="45"/>
    </location>
</feature>
<evidence type="ECO:0000256" key="2">
    <source>
        <dbReference type="SAM" id="Phobius"/>
    </source>
</evidence>
<dbReference type="SUPFAM" id="SSF48695">
    <property type="entry name" value="Multiheme cytochromes"/>
    <property type="match status" value="1"/>
</dbReference>
<dbReference type="InterPro" id="IPR036280">
    <property type="entry name" value="Multihaem_cyt_sf"/>
</dbReference>
<dbReference type="Gene3D" id="1.25.40.10">
    <property type="entry name" value="Tetratricopeptide repeat domain"/>
    <property type="match status" value="1"/>
</dbReference>
<accession>A0A5M8FQM7</accession>
<keyword evidence="2" id="KW-0472">Membrane</keyword>
<dbReference type="EMBL" id="VWXX01000015">
    <property type="protein sequence ID" value="KAA6184835.1"/>
    <property type="molecule type" value="Genomic_DNA"/>
</dbReference>
<keyword evidence="5" id="KW-1185">Reference proteome</keyword>
<feature type="region of interest" description="Disordered" evidence="1">
    <location>
        <begin position="657"/>
        <end position="684"/>
    </location>
</feature>
<proteinExistence type="predicted"/>
<name>A0A5M8FQM7_9GAMM</name>
<organism evidence="4 5">
    <name type="scientific">Thiohalocapsa marina</name>
    <dbReference type="NCBI Taxonomy" id="424902"/>
    <lineage>
        <taxon>Bacteria</taxon>
        <taxon>Pseudomonadati</taxon>
        <taxon>Pseudomonadota</taxon>
        <taxon>Gammaproteobacteria</taxon>
        <taxon>Chromatiales</taxon>
        <taxon>Chromatiaceae</taxon>
        <taxon>Thiohalocapsa</taxon>
    </lineage>
</organism>
<evidence type="ECO:0000259" key="3">
    <source>
        <dbReference type="Pfam" id="PF13435"/>
    </source>
</evidence>